<sequence>MSADIEPNPGPAGGIPQYPCVNSLEFKSPQATSTPVSSNDRKPSKSRNVSQKISVLNINYDRTHSQVNQEKPDVKTKCNLCWAKVTIPGGDKESLDELWSSLKLIPKNSII</sequence>
<evidence type="ECO:0000313" key="3">
    <source>
        <dbReference type="Proteomes" id="UP000828390"/>
    </source>
</evidence>
<name>A0A9D4DLC1_DREPO</name>
<protein>
    <submittedName>
        <fullName evidence="2">Uncharacterized protein</fullName>
    </submittedName>
</protein>
<reference evidence="2" key="1">
    <citation type="journal article" date="2019" name="bioRxiv">
        <title>The Genome of the Zebra Mussel, Dreissena polymorpha: A Resource for Invasive Species Research.</title>
        <authorList>
            <person name="McCartney M.A."/>
            <person name="Auch B."/>
            <person name="Kono T."/>
            <person name="Mallez S."/>
            <person name="Zhang Y."/>
            <person name="Obille A."/>
            <person name="Becker A."/>
            <person name="Abrahante J.E."/>
            <person name="Garbe J."/>
            <person name="Badalamenti J.P."/>
            <person name="Herman A."/>
            <person name="Mangelson H."/>
            <person name="Liachko I."/>
            <person name="Sullivan S."/>
            <person name="Sone E.D."/>
            <person name="Koren S."/>
            <person name="Silverstein K.A.T."/>
            <person name="Beckman K.B."/>
            <person name="Gohl D.M."/>
        </authorList>
    </citation>
    <scope>NUCLEOTIDE SEQUENCE</scope>
    <source>
        <strain evidence="2">Duluth1</strain>
        <tissue evidence="2">Whole animal</tissue>
    </source>
</reference>
<comment type="caution">
    <text evidence="2">The sequence shown here is derived from an EMBL/GenBank/DDBJ whole genome shotgun (WGS) entry which is preliminary data.</text>
</comment>
<evidence type="ECO:0000313" key="2">
    <source>
        <dbReference type="EMBL" id="KAH3750157.1"/>
    </source>
</evidence>
<keyword evidence="3" id="KW-1185">Reference proteome</keyword>
<dbReference type="EMBL" id="JAIWYP010000010">
    <property type="protein sequence ID" value="KAH3750157.1"/>
    <property type="molecule type" value="Genomic_DNA"/>
</dbReference>
<feature type="region of interest" description="Disordered" evidence="1">
    <location>
        <begin position="28"/>
        <end position="53"/>
    </location>
</feature>
<reference evidence="2" key="2">
    <citation type="submission" date="2020-11" db="EMBL/GenBank/DDBJ databases">
        <authorList>
            <person name="McCartney M.A."/>
            <person name="Auch B."/>
            <person name="Kono T."/>
            <person name="Mallez S."/>
            <person name="Becker A."/>
            <person name="Gohl D.M."/>
            <person name="Silverstein K.A.T."/>
            <person name="Koren S."/>
            <person name="Bechman K.B."/>
            <person name="Herman A."/>
            <person name="Abrahante J.E."/>
            <person name="Garbe J."/>
        </authorList>
    </citation>
    <scope>NUCLEOTIDE SEQUENCE</scope>
    <source>
        <strain evidence="2">Duluth1</strain>
        <tissue evidence="2">Whole animal</tissue>
    </source>
</reference>
<organism evidence="2 3">
    <name type="scientific">Dreissena polymorpha</name>
    <name type="common">Zebra mussel</name>
    <name type="synonym">Mytilus polymorpha</name>
    <dbReference type="NCBI Taxonomy" id="45954"/>
    <lineage>
        <taxon>Eukaryota</taxon>
        <taxon>Metazoa</taxon>
        <taxon>Spiralia</taxon>
        <taxon>Lophotrochozoa</taxon>
        <taxon>Mollusca</taxon>
        <taxon>Bivalvia</taxon>
        <taxon>Autobranchia</taxon>
        <taxon>Heteroconchia</taxon>
        <taxon>Euheterodonta</taxon>
        <taxon>Imparidentia</taxon>
        <taxon>Neoheterodontei</taxon>
        <taxon>Myida</taxon>
        <taxon>Dreissenoidea</taxon>
        <taxon>Dreissenidae</taxon>
        <taxon>Dreissena</taxon>
    </lineage>
</organism>
<dbReference type="AlphaFoldDB" id="A0A9D4DLC1"/>
<gene>
    <name evidence="2" type="ORF">DPMN_184675</name>
</gene>
<proteinExistence type="predicted"/>
<feature type="compositionally biased region" description="Polar residues" evidence="1">
    <location>
        <begin position="29"/>
        <end position="38"/>
    </location>
</feature>
<dbReference type="Proteomes" id="UP000828390">
    <property type="component" value="Unassembled WGS sequence"/>
</dbReference>
<accession>A0A9D4DLC1</accession>
<evidence type="ECO:0000256" key="1">
    <source>
        <dbReference type="SAM" id="MobiDB-lite"/>
    </source>
</evidence>